<keyword evidence="6" id="KW-0812">Transmembrane</keyword>
<feature type="binding site" evidence="5">
    <location>
        <position position="81"/>
    </location>
    <ligand>
        <name>substrate</name>
    </ligand>
</feature>
<accession>G4R8K9</accession>
<sequence length="148" mass="15275">MTVGFKWLEHGRGLPLPQRQSKGASGYDLAAALADGEALVIAPGAFALVPCGFALALPVGYEAQVRPRSGLAARHGVTVLNAPGTVDADYRGEVKAILVNHGAAPFEIRRGDRIAQMVVAAVPDIALVEVDELEETARGTGGFGSTGT</sequence>
<name>G4R8K9_PELHB</name>
<dbReference type="EC" id="3.6.1.23" evidence="5"/>
<keyword evidence="6" id="KW-0472">Membrane</keyword>
<evidence type="ECO:0000256" key="1">
    <source>
        <dbReference type="ARBA" id="ARBA00006581"/>
    </source>
</evidence>
<comment type="cofactor">
    <cofactor evidence="5">
        <name>Mg(2+)</name>
        <dbReference type="ChEBI" id="CHEBI:18420"/>
    </cofactor>
</comment>
<protein>
    <recommendedName>
        <fullName evidence="5">Deoxyuridine 5'-triphosphate nucleotidohydrolase</fullName>
        <shortName evidence="5">dUTPase</shortName>
        <ecNumber evidence="5">3.6.1.23</ecNumber>
    </recommendedName>
    <alternativeName>
        <fullName evidence="5">dUTP pyrophosphatase</fullName>
    </alternativeName>
</protein>
<gene>
    <name evidence="5" type="primary">dut</name>
    <name evidence="8" type="ordered locus">KKY_3427</name>
</gene>
<evidence type="ECO:0000256" key="5">
    <source>
        <dbReference type="HAMAP-Rule" id="MF_00116"/>
    </source>
</evidence>
<proteinExistence type="inferred from homology"/>
<comment type="similarity">
    <text evidence="1 5">Belongs to the dUTPase family.</text>
</comment>
<dbReference type="STRING" id="1082931.KKY_3427"/>
<dbReference type="PANTHER" id="PTHR11241:SF0">
    <property type="entry name" value="DEOXYURIDINE 5'-TRIPHOSPHATE NUCLEOTIDOHYDROLASE"/>
    <property type="match status" value="1"/>
</dbReference>
<dbReference type="PANTHER" id="PTHR11241">
    <property type="entry name" value="DEOXYURIDINE 5'-TRIPHOSPHATE NUCLEOTIDOHYDROLASE"/>
    <property type="match status" value="1"/>
</dbReference>
<feature type="binding site" evidence="5">
    <location>
        <begin position="85"/>
        <end position="87"/>
    </location>
    <ligand>
        <name>substrate</name>
    </ligand>
</feature>
<dbReference type="PATRIC" id="fig|1082931.4.peg.3379"/>
<dbReference type="GO" id="GO:0046081">
    <property type="term" value="P:dUTP catabolic process"/>
    <property type="evidence" value="ECO:0007669"/>
    <property type="project" value="InterPro"/>
</dbReference>
<dbReference type="Gene3D" id="2.70.40.10">
    <property type="match status" value="1"/>
</dbReference>
<dbReference type="InterPro" id="IPR036157">
    <property type="entry name" value="dUTPase-like_sf"/>
</dbReference>
<comment type="caution">
    <text evidence="5">Lacks conserved residue(s) required for the propagation of feature annotation.</text>
</comment>
<dbReference type="NCBIfam" id="TIGR00576">
    <property type="entry name" value="dut"/>
    <property type="match status" value="1"/>
</dbReference>
<dbReference type="GO" id="GO:0004170">
    <property type="term" value="F:dUTP diphosphatase activity"/>
    <property type="evidence" value="ECO:0007669"/>
    <property type="project" value="UniProtKB-UniRule"/>
</dbReference>
<comment type="function">
    <text evidence="5">This enzyme is involved in nucleotide metabolism: it produces dUMP, the immediate precursor of thymidine nucleotides and it decreases the intracellular concentration of dUTP so that uracil cannot be incorporated into DNA.</text>
</comment>
<dbReference type="eggNOG" id="COG0756">
    <property type="taxonomic scope" value="Bacteria"/>
</dbReference>
<dbReference type="GO" id="GO:0006226">
    <property type="term" value="P:dUMP biosynthetic process"/>
    <property type="evidence" value="ECO:0007669"/>
    <property type="project" value="UniProtKB-UniRule"/>
</dbReference>
<keyword evidence="5" id="KW-0479">Metal-binding</keyword>
<keyword evidence="3 5" id="KW-0546">Nucleotide metabolism</keyword>
<dbReference type="HOGENOM" id="CLU_068508_1_2_5"/>
<evidence type="ECO:0000256" key="3">
    <source>
        <dbReference type="ARBA" id="ARBA00023080"/>
    </source>
</evidence>
<dbReference type="HAMAP" id="MF_00116">
    <property type="entry name" value="dUTPase_bact"/>
    <property type="match status" value="1"/>
</dbReference>
<organism evidence="8 9">
    <name type="scientific">Pelagibacterium halotolerans (strain DSM 22347 / JCM 15775 / CGMCC 1.7692 / B2)</name>
    <dbReference type="NCBI Taxonomy" id="1082931"/>
    <lineage>
        <taxon>Bacteria</taxon>
        <taxon>Pseudomonadati</taxon>
        <taxon>Pseudomonadota</taxon>
        <taxon>Alphaproteobacteria</taxon>
        <taxon>Hyphomicrobiales</taxon>
        <taxon>Devosiaceae</taxon>
        <taxon>Pelagibacterium</taxon>
    </lineage>
</organism>
<dbReference type="GO" id="GO:0000287">
    <property type="term" value="F:magnesium ion binding"/>
    <property type="evidence" value="ECO:0007669"/>
    <property type="project" value="UniProtKB-UniRule"/>
</dbReference>
<dbReference type="UniPathway" id="UPA00610">
    <property type="reaction ID" value="UER00666"/>
</dbReference>
<comment type="catalytic activity">
    <reaction evidence="4 5">
        <text>dUTP + H2O = dUMP + diphosphate + H(+)</text>
        <dbReference type="Rhea" id="RHEA:10248"/>
        <dbReference type="ChEBI" id="CHEBI:15377"/>
        <dbReference type="ChEBI" id="CHEBI:15378"/>
        <dbReference type="ChEBI" id="CHEBI:33019"/>
        <dbReference type="ChEBI" id="CHEBI:61555"/>
        <dbReference type="ChEBI" id="CHEBI:246422"/>
        <dbReference type="EC" id="3.6.1.23"/>
    </reaction>
</comment>
<dbReference type="Pfam" id="PF00692">
    <property type="entry name" value="dUTPase"/>
    <property type="match status" value="1"/>
</dbReference>
<evidence type="ECO:0000313" key="8">
    <source>
        <dbReference type="EMBL" id="AEQ53414.1"/>
    </source>
</evidence>
<feature type="domain" description="dUTPase-like" evidence="7">
    <location>
        <begin position="15"/>
        <end position="147"/>
    </location>
</feature>
<feature type="binding site" evidence="5">
    <location>
        <begin position="68"/>
        <end position="70"/>
    </location>
    <ligand>
        <name>substrate</name>
    </ligand>
</feature>
<dbReference type="InterPro" id="IPR033704">
    <property type="entry name" value="dUTPase_trimeric"/>
</dbReference>
<dbReference type="InterPro" id="IPR008181">
    <property type="entry name" value="dUTPase"/>
</dbReference>
<reference evidence="8 9" key="1">
    <citation type="journal article" date="2012" name="J. Bacteriol.">
        <title>Complete genome sequence of Pelagibacterium halotolerans B2T.</title>
        <authorList>
            <person name="Huo Y.Y."/>
            <person name="Cheng H."/>
            <person name="Han X.F."/>
            <person name="Jiang X.W."/>
            <person name="Sun C."/>
            <person name="Zhang X.Q."/>
            <person name="Zhu X.F."/>
            <person name="Liu Y.F."/>
            <person name="Li P.F."/>
            <person name="Ni P.X."/>
            <person name="Wu M."/>
        </authorList>
    </citation>
    <scope>NUCLEOTIDE SEQUENCE [LARGE SCALE GENOMIC DNA]</scope>
    <source>
        <strain evidence="9">DSM 22347 / JCM 15775 / CGMCC 1.7692 / B2</strain>
    </source>
</reference>
<dbReference type="AlphaFoldDB" id="G4R8K9"/>
<keyword evidence="9" id="KW-1185">Reference proteome</keyword>
<dbReference type="CDD" id="cd07557">
    <property type="entry name" value="trimeric_dUTPase"/>
    <property type="match status" value="1"/>
</dbReference>
<feature type="transmembrane region" description="Helical" evidence="6">
    <location>
        <begin position="38"/>
        <end position="61"/>
    </location>
</feature>
<dbReference type="KEGG" id="phl:KKY_3427"/>
<evidence type="ECO:0000313" key="9">
    <source>
        <dbReference type="Proteomes" id="UP000008850"/>
    </source>
</evidence>
<dbReference type="SUPFAM" id="SSF51283">
    <property type="entry name" value="dUTPase-like"/>
    <property type="match status" value="1"/>
</dbReference>
<evidence type="ECO:0000256" key="4">
    <source>
        <dbReference type="ARBA" id="ARBA00047686"/>
    </source>
</evidence>
<evidence type="ECO:0000259" key="7">
    <source>
        <dbReference type="Pfam" id="PF00692"/>
    </source>
</evidence>
<dbReference type="InterPro" id="IPR029054">
    <property type="entry name" value="dUTPase-like"/>
</dbReference>
<evidence type="ECO:0000256" key="2">
    <source>
        <dbReference type="ARBA" id="ARBA00022801"/>
    </source>
</evidence>
<dbReference type="NCBIfam" id="NF001862">
    <property type="entry name" value="PRK00601.1"/>
    <property type="match status" value="1"/>
</dbReference>
<keyword evidence="5" id="KW-0460">Magnesium</keyword>
<keyword evidence="2 5" id="KW-0378">Hydrolase</keyword>
<evidence type="ECO:0000256" key="6">
    <source>
        <dbReference type="SAM" id="Phobius"/>
    </source>
</evidence>
<comment type="pathway">
    <text evidence="5">Pyrimidine metabolism; dUMP biosynthesis; dUMP from dCTP (dUTP route): step 2/2.</text>
</comment>
<dbReference type="EMBL" id="CP003075">
    <property type="protein sequence ID" value="AEQ53414.1"/>
    <property type="molecule type" value="Genomic_DNA"/>
</dbReference>
<keyword evidence="6" id="KW-1133">Transmembrane helix</keyword>
<dbReference type="Proteomes" id="UP000008850">
    <property type="component" value="Chromosome"/>
</dbReference>
<dbReference type="RefSeq" id="WP_014132558.1">
    <property type="nucleotide sequence ID" value="NC_016078.1"/>
</dbReference>